<dbReference type="PANTHER" id="PTHR42085">
    <property type="entry name" value="F-BOX DOMAIN-CONTAINING PROTEIN"/>
    <property type="match status" value="1"/>
</dbReference>
<organism evidence="3 4">
    <name type="scientific">Passalora fulva</name>
    <name type="common">Tomato leaf mold</name>
    <name type="synonym">Cladosporium fulvum</name>
    <dbReference type="NCBI Taxonomy" id="5499"/>
    <lineage>
        <taxon>Eukaryota</taxon>
        <taxon>Fungi</taxon>
        <taxon>Dikarya</taxon>
        <taxon>Ascomycota</taxon>
        <taxon>Pezizomycotina</taxon>
        <taxon>Dothideomycetes</taxon>
        <taxon>Dothideomycetidae</taxon>
        <taxon>Mycosphaerellales</taxon>
        <taxon>Mycosphaerellaceae</taxon>
        <taxon>Fulvia</taxon>
    </lineage>
</organism>
<dbReference type="Pfam" id="PF24864">
    <property type="entry name" value="DUF7730"/>
    <property type="match status" value="1"/>
</dbReference>
<evidence type="ECO:0000313" key="4">
    <source>
        <dbReference type="Proteomes" id="UP000756132"/>
    </source>
</evidence>
<keyword evidence="4" id="KW-1185">Reference proteome</keyword>
<dbReference type="GeneID" id="71981224"/>
<dbReference type="OrthoDB" id="5420711at2759"/>
<dbReference type="EMBL" id="CP090163">
    <property type="protein sequence ID" value="UJO11800.1"/>
    <property type="molecule type" value="Genomic_DNA"/>
</dbReference>
<proteinExistence type="predicted"/>
<reference evidence="3" key="1">
    <citation type="submission" date="2021-12" db="EMBL/GenBank/DDBJ databases">
        <authorList>
            <person name="Zaccaron A."/>
            <person name="Stergiopoulos I."/>
        </authorList>
    </citation>
    <scope>NUCLEOTIDE SEQUENCE</scope>
    <source>
        <strain evidence="3">Race5_Kim</strain>
    </source>
</reference>
<feature type="region of interest" description="Disordered" evidence="1">
    <location>
        <begin position="339"/>
        <end position="363"/>
    </location>
</feature>
<dbReference type="KEGG" id="ffu:CLAFUR5_01346"/>
<evidence type="ECO:0000256" key="1">
    <source>
        <dbReference type="SAM" id="MobiDB-lite"/>
    </source>
</evidence>
<dbReference type="InterPro" id="IPR038883">
    <property type="entry name" value="AN11006-like"/>
</dbReference>
<dbReference type="InterPro" id="IPR056632">
    <property type="entry name" value="DUF7730"/>
</dbReference>
<accession>A0A9Q8L6K7</accession>
<feature type="domain" description="DUF7730" evidence="2">
    <location>
        <begin position="166"/>
        <end position="252"/>
    </location>
</feature>
<dbReference type="PANTHER" id="PTHR42085:SF2">
    <property type="entry name" value="F-BOX DOMAIN-CONTAINING PROTEIN"/>
    <property type="match status" value="1"/>
</dbReference>
<dbReference type="Proteomes" id="UP000756132">
    <property type="component" value="Chromosome 1"/>
</dbReference>
<dbReference type="RefSeq" id="XP_047756166.1">
    <property type="nucleotide sequence ID" value="XM_047900494.1"/>
</dbReference>
<reference evidence="3" key="2">
    <citation type="journal article" date="2022" name="Microb. Genom.">
        <title>A chromosome-scale genome assembly of the tomato pathogen Cladosporium fulvum reveals a compartmentalized genome architecture and the presence of a dispensable chromosome.</title>
        <authorList>
            <person name="Zaccaron A.Z."/>
            <person name="Chen L.H."/>
            <person name="Samaras A."/>
            <person name="Stergiopoulos I."/>
        </authorList>
    </citation>
    <scope>NUCLEOTIDE SEQUENCE</scope>
    <source>
        <strain evidence="3">Race5_Kim</strain>
    </source>
</reference>
<sequence>MARFAVPVQELKAQRRSSEHKVQRAHKKILQARASTSTPSLADRLYALPGELRNHIFAFLLVQPVKWDLEHNPDCPRRTSDEDLTPQIPGRNYVQPINCATSVGGYWRRWRRDTTHGMEPWTSPWRSQWAPVQRNPYICSTCYDDRVRPTFDPVPRARSLPCLCARRQNLQVLLVCRQWYEEGAYVFYTRNTFAFEDSGTFLAFSANVTPYWKRLITKLSLAAWILDDVPYESAADHLEPKAQLSPIWSTLRTYPSLSTLEQAGTFLNHHPSVDAMLKLGLRNLRRLCFVREPPKPKTPVWNWHRGTPTIWPQLAKRELVVGGFAEEVARAIKGQRQKRLKGPVGRCAKGSGLAETRDRRGVT</sequence>
<gene>
    <name evidence="3" type="ORF">CLAFUR5_01346</name>
</gene>
<evidence type="ECO:0000259" key="2">
    <source>
        <dbReference type="Pfam" id="PF24864"/>
    </source>
</evidence>
<name>A0A9Q8L6K7_PASFU</name>
<protein>
    <recommendedName>
        <fullName evidence="2">DUF7730 domain-containing protein</fullName>
    </recommendedName>
</protein>
<evidence type="ECO:0000313" key="3">
    <source>
        <dbReference type="EMBL" id="UJO11800.1"/>
    </source>
</evidence>
<dbReference type="AlphaFoldDB" id="A0A9Q8L6K7"/>